<evidence type="ECO:0000259" key="1">
    <source>
        <dbReference type="Pfam" id="PF11412"/>
    </source>
</evidence>
<name>A0AA37WNB5_9GAMM</name>
<accession>A0AA37WNB5</accession>
<dbReference type="Proteomes" id="UP001156870">
    <property type="component" value="Unassembled WGS sequence"/>
</dbReference>
<dbReference type="InterPro" id="IPR028250">
    <property type="entry name" value="DsbDN"/>
</dbReference>
<gene>
    <name evidence="2" type="ORF">GCM10007877_31120</name>
</gene>
<evidence type="ECO:0000313" key="3">
    <source>
        <dbReference type="Proteomes" id="UP001156870"/>
    </source>
</evidence>
<dbReference type="AlphaFoldDB" id="A0AA37WNB5"/>
<sequence length="306" mass="34186">MNKVRRFLGGHSYFCLLSFCVIFFPTQVMSKAFQGKHIELELLSSVLKENSALQLGIRVKPELHWHTYWKNPGDSGMPLRARWNIPTGYEISSLQWPVPTAIAADNMMSYGYEEEHILLVQLTPQKGKRNTRSEISSEKDLDISVELAWAVCADVCVTEKTTLSVSVPAVKNAPSSSQILPSHLTLMSTQLKEATRLLPRASNESKGTYSVLDENIHFSFALPDGVDSSAIAKNTMAIVFFPEMADLVHHASPQSIEFNGERIVITQSLSPYVNKENIPSVLSGVLRYQNKKGEFIDGFLISMSRH</sequence>
<feature type="domain" description="Thiol:disulfide interchange protein DsbD N-terminal" evidence="1">
    <location>
        <begin position="50"/>
        <end position="164"/>
    </location>
</feature>
<organism evidence="2 3">
    <name type="scientific">Marinibactrum halimedae</name>
    <dbReference type="NCBI Taxonomy" id="1444977"/>
    <lineage>
        <taxon>Bacteria</taxon>
        <taxon>Pseudomonadati</taxon>
        <taxon>Pseudomonadota</taxon>
        <taxon>Gammaproteobacteria</taxon>
        <taxon>Cellvibrionales</taxon>
        <taxon>Cellvibrionaceae</taxon>
        <taxon>Marinibactrum</taxon>
    </lineage>
</organism>
<proteinExistence type="predicted"/>
<dbReference type="RefSeq" id="WP_232595388.1">
    <property type="nucleotide sequence ID" value="NZ_BSPD01000075.1"/>
</dbReference>
<dbReference type="EMBL" id="BSPD01000075">
    <property type="protein sequence ID" value="GLS27393.1"/>
    <property type="molecule type" value="Genomic_DNA"/>
</dbReference>
<keyword evidence="3" id="KW-1185">Reference proteome</keyword>
<evidence type="ECO:0000313" key="2">
    <source>
        <dbReference type="EMBL" id="GLS27393.1"/>
    </source>
</evidence>
<reference evidence="2 3" key="1">
    <citation type="journal article" date="2014" name="Int. J. Syst. Evol. Microbiol.">
        <title>Complete genome sequence of Corynebacterium casei LMG S-19264T (=DSM 44701T), isolated from a smear-ripened cheese.</title>
        <authorList>
            <consortium name="US DOE Joint Genome Institute (JGI-PGF)"/>
            <person name="Walter F."/>
            <person name="Albersmeier A."/>
            <person name="Kalinowski J."/>
            <person name="Ruckert C."/>
        </authorList>
    </citation>
    <scope>NUCLEOTIDE SEQUENCE [LARGE SCALE GENOMIC DNA]</scope>
    <source>
        <strain evidence="2 3">NBRC 110095</strain>
    </source>
</reference>
<dbReference type="Pfam" id="PF11412">
    <property type="entry name" value="DsbD_N"/>
    <property type="match status" value="1"/>
</dbReference>
<protein>
    <recommendedName>
        <fullName evidence="1">Thiol:disulfide interchange protein DsbD N-terminal domain-containing protein</fullName>
    </recommendedName>
</protein>
<comment type="caution">
    <text evidence="2">The sequence shown here is derived from an EMBL/GenBank/DDBJ whole genome shotgun (WGS) entry which is preliminary data.</text>
</comment>